<dbReference type="GO" id="GO:0005524">
    <property type="term" value="F:ATP binding"/>
    <property type="evidence" value="ECO:0007669"/>
    <property type="project" value="UniProtKB-KW"/>
</dbReference>
<name>C6AU80_RHILS</name>
<dbReference type="InterPro" id="IPR001789">
    <property type="entry name" value="Sig_transdc_resp-reg_receiver"/>
</dbReference>
<evidence type="ECO:0000256" key="4">
    <source>
        <dbReference type="ARBA" id="ARBA00022553"/>
    </source>
</evidence>
<dbReference type="InterPro" id="IPR038318">
    <property type="entry name" value="KdpD_sf"/>
</dbReference>
<dbReference type="InterPro" id="IPR036097">
    <property type="entry name" value="HisK_dim/P_sf"/>
</dbReference>
<dbReference type="EC" id="2.7.13.3" evidence="3"/>
<dbReference type="Pfam" id="PF02518">
    <property type="entry name" value="HATPase_c"/>
    <property type="match status" value="1"/>
</dbReference>
<feature type="modified residue" description="4-aspartylphosphate" evidence="13">
    <location>
        <position position="497"/>
    </location>
</feature>
<comment type="subcellular location">
    <subcellularLocation>
        <location evidence="2">Membrane</location>
        <topology evidence="2">Multi-pass membrane protein</topology>
    </subcellularLocation>
</comment>
<dbReference type="PANTHER" id="PTHR43065">
    <property type="entry name" value="SENSOR HISTIDINE KINASE"/>
    <property type="match status" value="1"/>
</dbReference>
<keyword evidence="8 17" id="KW-0418">Kinase</keyword>
<evidence type="ECO:0000256" key="13">
    <source>
        <dbReference type="PROSITE-ProRule" id="PRU00169"/>
    </source>
</evidence>
<evidence type="ECO:0000256" key="6">
    <source>
        <dbReference type="ARBA" id="ARBA00022692"/>
    </source>
</evidence>
<dbReference type="SMART" id="SM00388">
    <property type="entry name" value="HisKA"/>
    <property type="match status" value="1"/>
</dbReference>
<dbReference type="Gene3D" id="3.30.565.10">
    <property type="entry name" value="Histidine kinase-like ATPase, C-terminal domain"/>
    <property type="match status" value="1"/>
</dbReference>
<dbReference type="CDD" id="cd00082">
    <property type="entry name" value="HisKA"/>
    <property type="match status" value="1"/>
</dbReference>
<dbReference type="PANTHER" id="PTHR43065:SF49">
    <property type="entry name" value="HISTIDINE KINASE"/>
    <property type="match status" value="1"/>
</dbReference>
<reference evidence="17 18" key="1">
    <citation type="journal article" date="2010" name="Stand. Genomic Sci.">
        <title>Complete genome sequence of Rhizobium leguminosarum bv. trifolii strain WSM1325, an effective microsymbiont of annual Mediterranean clovers.</title>
        <authorList>
            <person name="Reeve W."/>
            <person name="O'Hara G."/>
            <person name="Chain P."/>
            <person name="Ardley J."/>
            <person name="Brau L."/>
            <person name="Nandesena K."/>
            <person name="Tiwari R."/>
            <person name="Copeland A."/>
            <person name="Nolan M."/>
            <person name="Han C."/>
            <person name="Brettin T."/>
            <person name="Land M."/>
            <person name="Ovchinikova G."/>
            <person name="Ivanova N."/>
            <person name="Mavromatis K."/>
            <person name="Markowitz V."/>
            <person name="Kyrpides N."/>
            <person name="Melino V."/>
            <person name="Denton M."/>
            <person name="Yates R."/>
            <person name="Howieson J."/>
        </authorList>
    </citation>
    <scope>NUCLEOTIDE SEQUENCE [LARGE SCALE GENOMIC DNA]</scope>
    <source>
        <strain evidence="17 18">WSM1325</strain>
    </source>
</reference>
<dbReference type="Pfam" id="PF00512">
    <property type="entry name" value="HisKA"/>
    <property type="match status" value="1"/>
</dbReference>
<dbReference type="GO" id="GO:0000155">
    <property type="term" value="F:phosphorelay sensor kinase activity"/>
    <property type="evidence" value="ECO:0007669"/>
    <property type="project" value="InterPro"/>
</dbReference>
<evidence type="ECO:0000256" key="14">
    <source>
        <dbReference type="SAM" id="Phobius"/>
    </source>
</evidence>
<evidence type="ECO:0000313" key="18">
    <source>
        <dbReference type="Proteomes" id="UP000002256"/>
    </source>
</evidence>
<accession>C6AU80</accession>
<gene>
    <name evidence="17" type="ordered locus">Rleg_1290</name>
</gene>
<dbReference type="PROSITE" id="PS50110">
    <property type="entry name" value="RESPONSE_REGULATORY"/>
    <property type="match status" value="1"/>
</dbReference>
<protein>
    <recommendedName>
        <fullName evidence="3">histidine kinase</fullName>
        <ecNumber evidence="3">2.7.13.3</ecNumber>
    </recommendedName>
</protein>
<dbReference type="SUPFAM" id="SSF55874">
    <property type="entry name" value="ATPase domain of HSP90 chaperone/DNA topoisomerase II/histidine kinase"/>
    <property type="match status" value="1"/>
</dbReference>
<dbReference type="PROSITE" id="PS50109">
    <property type="entry name" value="HIS_KIN"/>
    <property type="match status" value="1"/>
</dbReference>
<evidence type="ECO:0000256" key="12">
    <source>
        <dbReference type="ARBA" id="ARBA00023136"/>
    </source>
</evidence>
<dbReference type="Proteomes" id="UP000002256">
    <property type="component" value="Chromosome"/>
</dbReference>
<dbReference type="InterPro" id="IPR036890">
    <property type="entry name" value="HATPase_C_sf"/>
</dbReference>
<feature type="transmembrane region" description="Helical" evidence="14">
    <location>
        <begin position="118"/>
        <end position="141"/>
    </location>
</feature>
<dbReference type="InterPro" id="IPR003661">
    <property type="entry name" value="HisK_dim/P_dom"/>
</dbReference>
<evidence type="ECO:0000256" key="1">
    <source>
        <dbReference type="ARBA" id="ARBA00000085"/>
    </source>
</evidence>
<dbReference type="Pfam" id="PF13493">
    <property type="entry name" value="DUF4118"/>
    <property type="match status" value="1"/>
</dbReference>
<feature type="transmembrane region" description="Helical" evidence="14">
    <location>
        <begin position="72"/>
        <end position="98"/>
    </location>
</feature>
<evidence type="ECO:0000256" key="5">
    <source>
        <dbReference type="ARBA" id="ARBA00022679"/>
    </source>
</evidence>
<dbReference type="SUPFAM" id="SSF52172">
    <property type="entry name" value="CheY-like"/>
    <property type="match status" value="1"/>
</dbReference>
<dbReference type="Gene3D" id="1.10.287.130">
    <property type="match status" value="1"/>
</dbReference>
<dbReference type="SMART" id="SM00448">
    <property type="entry name" value="REC"/>
    <property type="match status" value="1"/>
</dbReference>
<evidence type="ECO:0000256" key="7">
    <source>
        <dbReference type="ARBA" id="ARBA00022741"/>
    </source>
</evidence>
<dbReference type="CDD" id="cd16919">
    <property type="entry name" value="HATPase_CckA-like"/>
    <property type="match status" value="1"/>
</dbReference>
<dbReference type="GO" id="GO:0016020">
    <property type="term" value="C:membrane"/>
    <property type="evidence" value="ECO:0007669"/>
    <property type="project" value="UniProtKB-SubCell"/>
</dbReference>
<evidence type="ECO:0000259" key="15">
    <source>
        <dbReference type="PROSITE" id="PS50109"/>
    </source>
</evidence>
<dbReference type="InterPro" id="IPR011006">
    <property type="entry name" value="CheY-like_superfamily"/>
</dbReference>
<keyword evidence="11" id="KW-0902">Two-component regulatory system</keyword>
<feature type="transmembrane region" description="Helical" evidence="14">
    <location>
        <begin position="41"/>
        <end position="60"/>
    </location>
</feature>
<dbReference type="InterPro" id="IPR025201">
    <property type="entry name" value="KdpD_TM"/>
</dbReference>
<dbReference type="SUPFAM" id="SSF47384">
    <property type="entry name" value="Homodimeric domain of signal transducing histidine kinase"/>
    <property type="match status" value="1"/>
</dbReference>
<dbReference type="Pfam" id="PF00072">
    <property type="entry name" value="Response_reg"/>
    <property type="match status" value="1"/>
</dbReference>
<evidence type="ECO:0000256" key="10">
    <source>
        <dbReference type="ARBA" id="ARBA00022989"/>
    </source>
</evidence>
<keyword evidence="6 14" id="KW-0812">Transmembrane</keyword>
<dbReference type="PRINTS" id="PR00344">
    <property type="entry name" value="BCTRLSENSOR"/>
</dbReference>
<dbReference type="Gene3D" id="1.20.120.620">
    <property type="entry name" value="Backbone structure of the membrane domain of e. Coli histidine kinase receptor kdpd"/>
    <property type="match status" value="1"/>
</dbReference>
<proteinExistence type="predicted"/>
<dbReference type="InterPro" id="IPR004358">
    <property type="entry name" value="Sig_transdc_His_kin-like_C"/>
</dbReference>
<evidence type="ECO:0000313" key="17">
    <source>
        <dbReference type="EMBL" id="ACS55582.1"/>
    </source>
</evidence>
<keyword evidence="12 14" id="KW-0472">Membrane</keyword>
<keyword evidence="9" id="KW-0067">ATP-binding</keyword>
<dbReference type="InterPro" id="IPR005467">
    <property type="entry name" value="His_kinase_dom"/>
</dbReference>
<dbReference type="AlphaFoldDB" id="C6AU80"/>
<sequence length="573" mass="63087">MQQFKVLQRLLRLSKDARRCKKGCRMDLLSATDWLRHRPGYTYPLAIAFVGLTFLLRLAASDSLSGFPFLSFLPAILLASFIGGAGPGFVATLVAGFIVQQFFVEPHNVFWPASAGQWVGLSTYLINAVIIVGLMEMIIIAHGRQSRLRSELNSFNTRLEQTVVQRTAELRHEMEENAAAQAQVRQLQKMETIGQLTGGVAHDFNNMLAIIIGNLDLAQRRLTGSEDPRLPYSIQNARDGAQRAAVLTARLLAFSRQQPLAPEMIDLNKLVGGMSELLRRTLGEHIRIETVLAGGLWPSFADLSQLENAILNLAVNARDAMPGGGNLTIETANTELDERYSRMHSEVEAGQYVMISITDTGTGMSPEVIERAFDPFYTTKGPGKGTGLGLSQVYGYVKQSGGHIKIYSEIDRGTTLKIYLPRHVGAADARLNVAGAQPLPQGSVKDTILVVEDDENVRTMTAESLHELGYTVLQAASGMEALMLLEQNAAVDLIFTDIVMPQMSGRQLADIVREKWPAIRILYTTGYTRNAIVHNGVLDHGVSLLAKPFSLEQLAHKIRELLNVPARMEDERT</sequence>
<feature type="domain" description="Histidine kinase" evidence="15">
    <location>
        <begin position="199"/>
        <end position="424"/>
    </location>
</feature>
<keyword evidence="7" id="KW-0547">Nucleotide-binding</keyword>
<dbReference type="Gene3D" id="3.40.50.2300">
    <property type="match status" value="1"/>
</dbReference>
<keyword evidence="5" id="KW-0808">Transferase</keyword>
<dbReference type="KEGG" id="rlg:Rleg_1290"/>
<dbReference type="SMART" id="SM00387">
    <property type="entry name" value="HATPase_c"/>
    <property type="match status" value="1"/>
</dbReference>
<keyword evidence="10 14" id="KW-1133">Transmembrane helix</keyword>
<organism evidence="17 18">
    <name type="scientific">Rhizobium leguminosarum bv. trifolii (strain WSM1325)</name>
    <dbReference type="NCBI Taxonomy" id="395491"/>
    <lineage>
        <taxon>Bacteria</taxon>
        <taxon>Pseudomonadati</taxon>
        <taxon>Pseudomonadota</taxon>
        <taxon>Alphaproteobacteria</taxon>
        <taxon>Hyphomicrobiales</taxon>
        <taxon>Rhizobiaceae</taxon>
        <taxon>Rhizobium/Agrobacterium group</taxon>
        <taxon>Rhizobium</taxon>
    </lineage>
</organism>
<keyword evidence="4 13" id="KW-0597">Phosphoprotein</keyword>
<dbReference type="InterPro" id="IPR003594">
    <property type="entry name" value="HATPase_dom"/>
</dbReference>
<dbReference type="HOGENOM" id="CLU_000445_114_51_5"/>
<evidence type="ECO:0000256" key="2">
    <source>
        <dbReference type="ARBA" id="ARBA00004141"/>
    </source>
</evidence>
<evidence type="ECO:0000259" key="16">
    <source>
        <dbReference type="PROSITE" id="PS50110"/>
    </source>
</evidence>
<dbReference type="EMBL" id="CP001622">
    <property type="protein sequence ID" value="ACS55582.1"/>
    <property type="molecule type" value="Genomic_DNA"/>
</dbReference>
<evidence type="ECO:0000256" key="8">
    <source>
        <dbReference type="ARBA" id="ARBA00022777"/>
    </source>
</evidence>
<evidence type="ECO:0000256" key="9">
    <source>
        <dbReference type="ARBA" id="ARBA00022840"/>
    </source>
</evidence>
<feature type="domain" description="Response regulatory" evidence="16">
    <location>
        <begin position="447"/>
        <end position="562"/>
    </location>
</feature>
<evidence type="ECO:0000256" key="11">
    <source>
        <dbReference type="ARBA" id="ARBA00023012"/>
    </source>
</evidence>
<evidence type="ECO:0000256" key="3">
    <source>
        <dbReference type="ARBA" id="ARBA00012438"/>
    </source>
</evidence>
<comment type="catalytic activity">
    <reaction evidence="1">
        <text>ATP + protein L-histidine = ADP + protein N-phospho-L-histidine.</text>
        <dbReference type="EC" id="2.7.13.3"/>
    </reaction>
</comment>